<accession>A0AAN6SEA6</accession>
<name>A0AAN6SEA6_9PEZI</name>
<reference evidence="3" key="1">
    <citation type="journal article" date="2023" name="Mol. Phylogenet. Evol.">
        <title>Genome-scale phylogeny and comparative genomics of the fungal order Sordariales.</title>
        <authorList>
            <person name="Hensen N."/>
            <person name="Bonometti L."/>
            <person name="Westerberg I."/>
            <person name="Brannstrom I.O."/>
            <person name="Guillou S."/>
            <person name="Cros-Aarteil S."/>
            <person name="Calhoun S."/>
            <person name="Haridas S."/>
            <person name="Kuo A."/>
            <person name="Mondo S."/>
            <person name="Pangilinan J."/>
            <person name="Riley R."/>
            <person name="LaButti K."/>
            <person name="Andreopoulos B."/>
            <person name="Lipzen A."/>
            <person name="Chen C."/>
            <person name="Yan M."/>
            <person name="Daum C."/>
            <person name="Ng V."/>
            <person name="Clum A."/>
            <person name="Steindorff A."/>
            <person name="Ohm R.A."/>
            <person name="Martin F."/>
            <person name="Silar P."/>
            <person name="Natvig D.O."/>
            <person name="Lalanne C."/>
            <person name="Gautier V."/>
            <person name="Ament-Velasquez S.L."/>
            <person name="Kruys A."/>
            <person name="Hutchinson M.I."/>
            <person name="Powell A.J."/>
            <person name="Barry K."/>
            <person name="Miller A.N."/>
            <person name="Grigoriev I.V."/>
            <person name="Debuchy R."/>
            <person name="Gladieux P."/>
            <person name="Hiltunen Thoren M."/>
            <person name="Johannesson H."/>
        </authorList>
    </citation>
    <scope>NUCLEOTIDE SEQUENCE</scope>
    <source>
        <strain evidence="3">CBS 626.80</strain>
    </source>
</reference>
<keyword evidence="2" id="KW-0732">Signal</keyword>
<reference evidence="3" key="2">
    <citation type="submission" date="2023-06" db="EMBL/GenBank/DDBJ databases">
        <authorList>
            <consortium name="Lawrence Berkeley National Laboratory"/>
            <person name="Mondo S.J."/>
            <person name="Hensen N."/>
            <person name="Bonometti L."/>
            <person name="Westerberg I."/>
            <person name="Brannstrom I.O."/>
            <person name="Guillou S."/>
            <person name="Cros-Aarteil S."/>
            <person name="Calhoun S."/>
            <person name="Haridas S."/>
            <person name="Kuo A."/>
            <person name="Pangilinan J."/>
            <person name="Riley R."/>
            <person name="Labutti K."/>
            <person name="Andreopoulos B."/>
            <person name="Lipzen A."/>
            <person name="Chen C."/>
            <person name="Yanf M."/>
            <person name="Daum C."/>
            <person name="Ng V."/>
            <person name="Clum A."/>
            <person name="Steindorff A."/>
            <person name="Ohm R."/>
            <person name="Martin F."/>
            <person name="Silar P."/>
            <person name="Natvig D."/>
            <person name="Lalanne C."/>
            <person name="Gautier V."/>
            <person name="Ament-Velasquez S.L."/>
            <person name="Kruys A."/>
            <person name="Hutchinson M.I."/>
            <person name="Powell A.J."/>
            <person name="Barry K."/>
            <person name="Miller A.N."/>
            <person name="Grigoriev I.V."/>
            <person name="Debuchy R."/>
            <person name="Gladieux P."/>
            <person name="Thoren M.H."/>
            <person name="Johannesson H."/>
        </authorList>
    </citation>
    <scope>NUCLEOTIDE SEQUENCE</scope>
    <source>
        <strain evidence="3">CBS 626.80</strain>
    </source>
</reference>
<organism evidence="3 4">
    <name type="scientific">Pseudoneurospora amorphoporcata</name>
    <dbReference type="NCBI Taxonomy" id="241081"/>
    <lineage>
        <taxon>Eukaryota</taxon>
        <taxon>Fungi</taxon>
        <taxon>Dikarya</taxon>
        <taxon>Ascomycota</taxon>
        <taxon>Pezizomycotina</taxon>
        <taxon>Sordariomycetes</taxon>
        <taxon>Sordariomycetidae</taxon>
        <taxon>Sordariales</taxon>
        <taxon>Sordariaceae</taxon>
        <taxon>Pseudoneurospora</taxon>
    </lineage>
</organism>
<feature type="signal peptide" evidence="2">
    <location>
        <begin position="1"/>
        <end position="23"/>
    </location>
</feature>
<protein>
    <recommendedName>
        <fullName evidence="5">Secreted protein</fullName>
    </recommendedName>
</protein>
<feature type="chain" id="PRO_5043024030" description="Secreted protein" evidence="2">
    <location>
        <begin position="24"/>
        <end position="85"/>
    </location>
</feature>
<gene>
    <name evidence="3" type="ORF">QBC32DRAFT_346472</name>
</gene>
<sequence length="85" mass="9161">MASSLPSFLPSLTALASFHFVMACFCVCNTSTSQPSVPSICQLPPFQLVGQLSRCAPSRSCRQAQDRSAVLGSDDTYEDRDEVAE</sequence>
<evidence type="ECO:0000313" key="4">
    <source>
        <dbReference type="Proteomes" id="UP001303222"/>
    </source>
</evidence>
<evidence type="ECO:0000313" key="3">
    <source>
        <dbReference type="EMBL" id="KAK3950479.1"/>
    </source>
</evidence>
<evidence type="ECO:0000256" key="1">
    <source>
        <dbReference type="SAM" id="MobiDB-lite"/>
    </source>
</evidence>
<proteinExistence type="predicted"/>
<dbReference type="Proteomes" id="UP001303222">
    <property type="component" value="Unassembled WGS sequence"/>
</dbReference>
<comment type="caution">
    <text evidence="3">The sequence shown here is derived from an EMBL/GenBank/DDBJ whole genome shotgun (WGS) entry which is preliminary data.</text>
</comment>
<dbReference type="AlphaFoldDB" id="A0AAN6SEA6"/>
<feature type="compositionally biased region" description="Acidic residues" evidence="1">
    <location>
        <begin position="75"/>
        <end position="85"/>
    </location>
</feature>
<keyword evidence="4" id="KW-1185">Reference proteome</keyword>
<feature type="region of interest" description="Disordered" evidence="1">
    <location>
        <begin position="65"/>
        <end position="85"/>
    </location>
</feature>
<dbReference type="EMBL" id="MU859176">
    <property type="protein sequence ID" value="KAK3950479.1"/>
    <property type="molecule type" value="Genomic_DNA"/>
</dbReference>
<evidence type="ECO:0000256" key="2">
    <source>
        <dbReference type="SAM" id="SignalP"/>
    </source>
</evidence>
<evidence type="ECO:0008006" key="5">
    <source>
        <dbReference type="Google" id="ProtNLM"/>
    </source>
</evidence>